<keyword evidence="3" id="KW-1185">Reference proteome</keyword>
<accession>A0ABN8ZIN8</accession>
<feature type="compositionally biased region" description="Low complexity" evidence="1">
    <location>
        <begin position="69"/>
        <end position="88"/>
    </location>
</feature>
<proteinExistence type="predicted"/>
<name>A0ABN8ZIN8_RANTA</name>
<evidence type="ECO:0000256" key="1">
    <source>
        <dbReference type="SAM" id="MobiDB-lite"/>
    </source>
</evidence>
<evidence type="ECO:0000313" key="3">
    <source>
        <dbReference type="Proteomes" id="UP001176941"/>
    </source>
</evidence>
<reference evidence="2" key="1">
    <citation type="submission" date="2023-04" db="EMBL/GenBank/DDBJ databases">
        <authorList>
            <consortium name="ELIXIR-Norway"/>
        </authorList>
    </citation>
    <scope>NUCLEOTIDE SEQUENCE [LARGE SCALE GENOMIC DNA]</scope>
</reference>
<feature type="region of interest" description="Disordered" evidence="1">
    <location>
        <begin position="42"/>
        <end position="92"/>
    </location>
</feature>
<protein>
    <submittedName>
        <fullName evidence="2">Uncharacterized protein</fullName>
    </submittedName>
</protein>
<dbReference type="Proteomes" id="UP001176941">
    <property type="component" value="Chromosome 33"/>
</dbReference>
<sequence length="102" mass="10321">MSRVQGSGPLPRVDRGPEGTVRVLVFLQSLKPLLGLRVELRLEGPSGTDPTPASSISGPCLEKPGPTDPSAASSSPAPGLLSSPKLPAVAPLDCSDLAGDLI</sequence>
<organism evidence="2 3">
    <name type="scientific">Rangifer tarandus platyrhynchus</name>
    <name type="common">Svalbard reindeer</name>
    <dbReference type="NCBI Taxonomy" id="3082113"/>
    <lineage>
        <taxon>Eukaryota</taxon>
        <taxon>Metazoa</taxon>
        <taxon>Chordata</taxon>
        <taxon>Craniata</taxon>
        <taxon>Vertebrata</taxon>
        <taxon>Euteleostomi</taxon>
        <taxon>Mammalia</taxon>
        <taxon>Eutheria</taxon>
        <taxon>Laurasiatheria</taxon>
        <taxon>Artiodactyla</taxon>
        <taxon>Ruminantia</taxon>
        <taxon>Pecora</taxon>
        <taxon>Cervidae</taxon>
        <taxon>Odocoileinae</taxon>
        <taxon>Rangifer</taxon>
    </lineage>
</organism>
<feature type="compositionally biased region" description="Polar residues" evidence="1">
    <location>
        <begin position="48"/>
        <end position="57"/>
    </location>
</feature>
<evidence type="ECO:0000313" key="2">
    <source>
        <dbReference type="EMBL" id="CAI9172647.1"/>
    </source>
</evidence>
<dbReference type="EMBL" id="OX459969">
    <property type="protein sequence ID" value="CAI9172647.1"/>
    <property type="molecule type" value="Genomic_DNA"/>
</dbReference>
<gene>
    <name evidence="2" type="ORF">MRATA1EN1_LOCUS21609</name>
</gene>